<dbReference type="RefSeq" id="WP_231416784.1">
    <property type="nucleotide sequence ID" value="NZ_CP126446.1"/>
</dbReference>
<keyword evidence="2" id="KW-1185">Reference proteome</keyword>
<proteinExistence type="predicted"/>
<evidence type="ECO:0008006" key="3">
    <source>
        <dbReference type="Google" id="ProtNLM"/>
    </source>
</evidence>
<accession>A0ABY8US61</accession>
<protein>
    <recommendedName>
        <fullName evidence="3">Threonine dehydratase</fullName>
    </recommendedName>
</protein>
<sequence>MEFELHTYEGAFPNQVTVDPDNGVYTIRTADTSGQVFNSQQELVSWVEQNWNKEVFVHPEQYEQMMKKIRSEINE</sequence>
<name>A0ABY8US61_9BACI</name>
<gene>
    <name evidence="1" type="ORF">QNI29_12190</name>
</gene>
<reference evidence="1 2" key="1">
    <citation type="submission" date="2023-05" db="EMBL/GenBank/DDBJ databases">
        <title>Comparative genomics reveals the evidence of polycyclic aromatic hydrocarbons degradation in moderately halophilic genus Pontibacillus.</title>
        <authorList>
            <person name="Yang H."/>
            <person name="Qian Z."/>
        </authorList>
    </citation>
    <scope>NUCLEOTIDE SEQUENCE [LARGE SCALE GENOMIC DNA]</scope>
    <source>
        <strain evidence="2">HN14</strain>
    </source>
</reference>
<dbReference type="Proteomes" id="UP001236652">
    <property type="component" value="Chromosome"/>
</dbReference>
<evidence type="ECO:0000313" key="2">
    <source>
        <dbReference type="Proteomes" id="UP001236652"/>
    </source>
</evidence>
<organism evidence="1 2">
    <name type="scientific">Pontibacillus chungwhensis</name>
    <dbReference type="NCBI Taxonomy" id="265426"/>
    <lineage>
        <taxon>Bacteria</taxon>
        <taxon>Bacillati</taxon>
        <taxon>Bacillota</taxon>
        <taxon>Bacilli</taxon>
        <taxon>Bacillales</taxon>
        <taxon>Bacillaceae</taxon>
        <taxon>Pontibacillus</taxon>
    </lineage>
</organism>
<dbReference type="EMBL" id="CP126446">
    <property type="protein sequence ID" value="WIF96510.1"/>
    <property type="molecule type" value="Genomic_DNA"/>
</dbReference>
<evidence type="ECO:0000313" key="1">
    <source>
        <dbReference type="EMBL" id="WIF96510.1"/>
    </source>
</evidence>